<dbReference type="InterPro" id="IPR007196">
    <property type="entry name" value="CCR4-Not_Not1_C"/>
</dbReference>
<keyword evidence="4" id="KW-0804">Transcription</keyword>
<dbReference type="GO" id="GO:0030015">
    <property type="term" value="C:CCR4-NOT core complex"/>
    <property type="evidence" value="ECO:0007669"/>
    <property type="project" value="InterPro"/>
</dbReference>
<feature type="domain" description="CCR4-NOT transcription complex subunit 1-like NOT1 connector" evidence="11">
    <location>
        <begin position="1184"/>
        <end position="1368"/>
    </location>
</feature>
<dbReference type="InterPro" id="IPR032193">
    <property type="entry name" value="CNOT1_TTP_bind"/>
</dbReference>
<protein>
    <submittedName>
        <fullName evidence="12">Not1-domain-containing protein</fullName>
    </submittedName>
</protein>
<evidence type="ECO:0000259" key="8">
    <source>
        <dbReference type="Pfam" id="PF16415"/>
    </source>
</evidence>
<dbReference type="Pfam" id="PF12842">
    <property type="entry name" value="DUF3819"/>
    <property type="match status" value="1"/>
</dbReference>
<evidence type="ECO:0000313" key="12">
    <source>
        <dbReference type="EMBL" id="ORX44283.1"/>
    </source>
</evidence>
<dbReference type="CDD" id="cd20710">
    <property type="entry name" value="NOT1_connector"/>
    <property type="match status" value="1"/>
</dbReference>
<dbReference type="GO" id="GO:0000932">
    <property type="term" value="C:P-body"/>
    <property type="evidence" value="ECO:0007669"/>
    <property type="project" value="TreeGrafter"/>
</dbReference>
<dbReference type="InterPro" id="IPR032194">
    <property type="entry name" value="CNOT1_HEAT"/>
</dbReference>
<dbReference type="Gene3D" id="1.25.40.180">
    <property type="match status" value="1"/>
</dbReference>
<dbReference type="Proteomes" id="UP000242146">
    <property type="component" value="Unassembled WGS sequence"/>
</dbReference>
<evidence type="ECO:0000259" key="7">
    <source>
        <dbReference type="Pfam" id="PF12842"/>
    </source>
</evidence>
<dbReference type="GO" id="GO:0000288">
    <property type="term" value="P:nuclear-transcribed mRNA catabolic process, deadenylation-dependent decay"/>
    <property type="evidence" value="ECO:0007669"/>
    <property type="project" value="TreeGrafter"/>
</dbReference>
<dbReference type="Gene3D" id="1.25.40.790">
    <property type="match status" value="1"/>
</dbReference>
<comment type="subcellular location">
    <subcellularLocation>
        <location evidence="1">Nucleus</location>
    </subcellularLocation>
</comment>
<dbReference type="Gene3D" id="1.25.40.840">
    <property type="entry name" value="CCR4-NOT transcription complex subunit 1 TTP binding domain"/>
    <property type="match status" value="1"/>
</dbReference>
<proteinExistence type="predicted"/>
<dbReference type="InterPro" id="IPR038535">
    <property type="entry name" value="CNOT1_TTP_bind_sf"/>
</dbReference>
<dbReference type="Pfam" id="PF25097">
    <property type="entry name" value="ARM_Cnot1"/>
    <property type="match status" value="1"/>
</dbReference>
<evidence type="ECO:0000259" key="6">
    <source>
        <dbReference type="Pfam" id="PF04054"/>
    </source>
</evidence>
<feature type="domain" description="CCR4-Not complex component Not1 C-terminal" evidence="6">
    <location>
        <begin position="1521"/>
        <end position="1880"/>
    </location>
</feature>
<dbReference type="InterPro" id="IPR032191">
    <property type="entry name" value="CNOT1_CAF1_bind"/>
</dbReference>
<dbReference type="Gene3D" id="1.25.40.800">
    <property type="match status" value="1"/>
</dbReference>
<keyword evidence="2" id="KW-0678">Repressor</keyword>
<gene>
    <name evidence="12" type="ORF">DM01DRAFT_1329247</name>
</gene>
<dbReference type="Pfam" id="PF16415">
    <property type="entry name" value="CNOT1_CAF1_bind"/>
    <property type="match status" value="1"/>
</dbReference>
<dbReference type="Pfam" id="PF16417">
    <property type="entry name" value="CNOT1_TTP_bind"/>
    <property type="match status" value="1"/>
</dbReference>
<dbReference type="Pfam" id="PF04054">
    <property type="entry name" value="Not1"/>
    <property type="match status" value="1"/>
</dbReference>
<keyword evidence="3" id="KW-0805">Transcription regulation</keyword>
<dbReference type="Pfam" id="PF16418">
    <property type="entry name" value="CNOT1_HEAT"/>
    <property type="match status" value="1"/>
</dbReference>
<dbReference type="InterPro" id="IPR055454">
    <property type="entry name" value="CNOT1-like_NOT1_connector"/>
</dbReference>
<reference evidence="12 13" key="1">
    <citation type="submission" date="2016-07" db="EMBL/GenBank/DDBJ databases">
        <title>Pervasive Adenine N6-methylation of Active Genes in Fungi.</title>
        <authorList>
            <consortium name="DOE Joint Genome Institute"/>
            <person name="Mondo S.J."/>
            <person name="Dannebaum R.O."/>
            <person name="Kuo R.C."/>
            <person name="Labutti K."/>
            <person name="Haridas S."/>
            <person name="Kuo A."/>
            <person name="Salamov A."/>
            <person name="Ahrendt S.R."/>
            <person name="Lipzen A."/>
            <person name="Sullivan W."/>
            <person name="Andreopoulos W.B."/>
            <person name="Clum A."/>
            <person name="Lindquist E."/>
            <person name="Daum C."/>
            <person name="Ramamoorthy G.K."/>
            <person name="Gryganskyi A."/>
            <person name="Culley D."/>
            <person name="Magnuson J.K."/>
            <person name="James T.Y."/>
            <person name="O'Malley M.A."/>
            <person name="Stajich J.E."/>
            <person name="Spatafora J.W."/>
            <person name="Visel A."/>
            <person name="Grigoriev I.V."/>
        </authorList>
    </citation>
    <scope>NUCLEOTIDE SEQUENCE [LARGE SCALE GENOMIC DNA]</scope>
    <source>
        <strain evidence="12 13">NRRL 3301</strain>
    </source>
</reference>
<dbReference type="InterPro" id="IPR040398">
    <property type="entry name" value="Not1"/>
</dbReference>
<keyword evidence="13" id="KW-1185">Reference proteome</keyword>
<feature type="domain" description="CCR4-NOT transcription complex subunit 1 HEAT repeat" evidence="10">
    <location>
        <begin position="233"/>
        <end position="375"/>
    </location>
</feature>
<feature type="domain" description="CCR4-NOT transcription complex subunit 1 TTP binding" evidence="9">
    <location>
        <begin position="426"/>
        <end position="569"/>
    </location>
</feature>
<dbReference type="GO" id="GO:0017148">
    <property type="term" value="P:negative regulation of translation"/>
    <property type="evidence" value="ECO:0007669"/>
    <property type="project" value="InterPro"/>
</dbReference>
<evidence type="ECO:0000256" key="5">
    <source>
        <dbReference type="ARBA" id="ARBA00023242"/>
    </source>
</evidence>
<organism evidence="12 13">
    <name type="scientific">Hesseltinella vesiculosa</name>
    <dbReference type="NCBI Taxonomy" id="101127"/>
    <lineage>
        <taxon>Eukaryota</taxon>
        <taxon>Fungi</taxon>
        <taxon>Fungi incertae sedis</taxon>
        <taxon>Mucoromycota</taxon>
        <taxon>Mucoromycotina</taxon>
        <taxon>Mucoromycetes</taxon>
        <taxon>Mucorales</taxon>
        <taxon>Cunninghamellaceae</taxon>
        <taxon>Hesseltinella</taxon>
    </lineage>
</organism>
<dbReference type="OrthoDB" id="1933107at2759"/>
<sequence length="1892" mass="214350">MTDPHGLGQILAEKGWQTCSSLDMALTTLRQVNINEESVARAIGALIGPQGNTSYSNIWNCFHFVHALHIKNNNLQWELVYRYMDHAEFVVNDGAGMKLLFEIWSVACTNKPFPFQTFLQPWTHPRGQFSFLYHIVYSQGDLLMTVKEALALLPPVLDDIQISALHARLRSEATQLSTQPLNCLPLLQAIFDLYNTPLKDSLRGFIDRLTLETPELLMLGCSQLKDSQNELLQDTFLKLLNIFLIGHCNSSLVIILLWNNSSQCLLDGLLTLYQKDPATVSRILDVAQETKILMPILKFQMPYFTLDLASLAARRQHLNLEKWLLEELSTNTSLSVICLGFLEKKYGLQLAYQPHNGISNLYLSVDVIKIFFRVLADRPLPPLELAKFEQICQMYISLHPSLQSYVSTLTSNREWNKTPIIPAGAYLPEVEDLVRHHFERLYMHDLAPQDLVTLLKACRDSSDPRKNLFFTCLIETLMDESRFFDQYPDNELVVTGEVLGLLAKHRLLHHVQLRLLVQSVVDAVHQPVNSKLFHFGVQALLQFADRFVEWPHYALQLSHSQHLQAIPNLSTVLAATATFIQQEQHSGNLTNFSIGSPTTITTANHSQSDTLESVDGNSLSHHPVNLFSPQPTKKHLDKLGHTNIPPYMPVQPPFPSTTTPSTAAVDPVPTWQSTTTKLLHNLTIANAKQTADELCPLVFHTDATLSWFGRHLVLSHVSIEPDRHELYHQLLMLIGHDLLTELVLRETYTHIHLWIHAEPSSAACQSRISTMGAWLGKITLAKNKPIRHKDLPFKDLLLQAYEQDRLVLVILFCCQVLSRVTASSVFKVPNPWVVSLLKLLLEFYWIDNVEVSVKLMIERLFLLLKVNLDEFRPSMVVLMHLQTLPVQDGKCGSDNGAPDDSSLELVADGPHVPALNDLDITFLQQQLCFNAGMAEIMDQHPLIKALIVRAVSNVVLELIPGIISTSCNVAVQSCKMLLIKDFASEPDQAKLKQAAHAMIQPIVGQLALATCKAPLAHNLATSIRDYLTQLGLADAMADELSYSVTSDNLNIICRFVEQSAQSCGIQGIDRALSSAYTNRNPLEEADKAKHELFLDPLVHLYRSPSIQLPERLLPKCPLSKSQLDVYRGYLQSYDQEDSGPPVRDIISKLNLEPRQKSPPAEPLLQPASLPDVLDKKLDQLLTDMERLILDASEPSYSQLPSGHGIPLLMSEVRHAMEYADPPTSTVNRFMEKVVCLLYETPTQLGRDIYVQLLMALDELFDHVGQETREWLLYALDDRKFNVQVTYTLLQNNLLPPVDYDAFLGRLIRQESSGTAIQFAVSLLHVMLRDPAMPSFIFEDFILTISSLLEVMPRNNQPCDNIQGLVQQLWAIIGQPRNGAFAMRLLFAEWVRWDQIRPLHEHITHPTLATKMLETVNDDDSLCYFMRMATEVCVKYNMASPPKHLLDKTLTVMDSYAHLLSWLSSKQFRHANPSGSLNSTQIFAKATSIVILVLAHANESTTTSFNPLPYIRLFSSIYTEIRHHSNPDLLVIYSDALLTLEPKLFPGFAFGWLQLISCRHFVPQMLVPSSQDTQKLWNVYRRLVIAQLKFLGSLLPSSTNDAQPSKMMLSKGAKMFYRGCQRLLVSLLHDFPEFLCHYYSSFVQYIPPACVQLRNLILSAFPCAMQLPNPLSLPDMDDMPECHFAPTVDHADTLAMLRGSSLLPLLDAHLAMDTAKLSRRDAIFTMELLLRQLLEQTHVLRVDQHPSQGRHLLECVVLYLGLQSTQPKMQRHGFAVLAFQWLARHMDRQERHLLLCSLADHLRYPSSHTYFYTHVMMLLYEHESEEIKEQLVRVVFERLLVHRPHPWGLLALFARLVSRPSFWDHAFLHSSPEMEQLFSAVAKSVQSVSGKIN</sequence>
<evidence type="ECO:0000256" key="2">
    <source>
        <dbReference type="ARBA" id="ARBA00022491"/>
    </source>
</evidence>
<evidence type="ECO:0000259" key="9">
    <source>
        <dbReference type="Pfam" id="PF16417"/>
    </source>
</evidence>
<evidence type="ECO:0000256" key="4">
    <source>
        <dbReference type="ARBA" id="ARBA00023163"/>
    </source>
</evidence>
<evidence type="ECO:0000256" key="1">
    <source>
        <dbReference type="ARBA" id="ARBA00004123"/>
    </source>
</evidence>
<accession>A0A1X2G418</accession>
<feature type="domain" description="CCR4-NOT transcription complex subunit 1" evidence="7">
    <location>
        <begin position="943"/>
        <end position="1080"/>
    </location>
</feature>
<dbReference type="GO" id="GO:0060090">
    <property type="term" value="F:molecular adaptor activity"/>
    <property type="evidence" value="ECO:0007669"/>
    <property type="project" value="TreeGrafter"/>
</dbReference>
<dbReference type="PANTHER" id="PTHR13162:SF8">
    <property type="entry name" value="CCR4-NOT TRANSCRIPTION COMPLEX SUBUNIT 1"/>
    <property type="match status" value="1"/>
</dbReference>
<dbReference type="PANTHER" id="PTHR13162">
    <property type="entry name" value="CCR4-NOT TRANSCRIPTION COMPLEX"/>
    <property type="match status" value="1"/>
</dbReference>
<dbReference type="STRING" id="101127.A0A1X2G418"/>
<evidence type="ECO:0000256" key="3">
    <source>
        <dbReference type="ARBA" id="ARBA00023015"/>
    </source>
</evidence>
<evidence type="ECO:0000259" key="10">
    <source>
        <dbReference type="Pfam" id="PF16418"/>
    </source>
</evidence>
<keyword evidence="5" id="KW-0539">Nucleus</keyword>
<evidence type="ECO:0000313" key="13">
    <source>
        <dbReference type="Proteomes" id="UP000242146"/>
    </source>
</evidence>
<dbReference type="InterPro" id="IPR024557">
    <property type="entry name" value="CNOT1_dom_4"/>
</dbReference>
<dbReference type="GO" id="GO:0005634">
    <property type="term" value="C:nucleus"/>
    <property type="evidence" value="ECO:0007669"/>
    <property type="project" value="UniProtKB-SubCell"/>
</dbReference>
<name>A0A1X2G418_9FUNG</name>
<dbReference type="EMBL" id="MCGT01000049">
    <property type="protein sequence ID" value="ORX44283.1"/>
    <property type="molecule type" value="Genomic_DNA"/>
</dbReference>
<evidence type="ECO:0000259" key="11">
    <source>
        <dbReference type="Pfam" id="PF25097"/>
    </source>
</evidence>
<comment type="caution">
    <text evidence="12">The sequence shown here is derived from an EMBL/GenBank/DDBJ whole genome shotgun (WGS) entry which is preliminary data.</text>
</comment>
<feature type="domain" description="CCR4-NOT transcription complex subunit 1 CAF1-binding" evidence="8">
    <location>
        <begin position="672"/>
        <end position="879"/>
    </location>
</feature>